<evidence type="ECO:0008006" key="2">
    <source>
        <dbReference type="Google" id="ProtNLM"/>
    </source>
</evidence>
<gene>
    <name evidence="1" type="ORF">LCGC14_2429540</name>
</gene>
<sequence length="125" mass="13526">MKNWIVTFVLAVSLLFLAGCPKFEENVEAAIAGAGGVIQEAVEKYEPACVPEPDKDVCQLIKRAAALQRSAIDAMNLYCGGPGWNEDGPCNPPDSKDALNHAKERVRSAVNDMNEIIANVQGWLK</sequence>
<reference evidence="1" key="1">
    <citation type="journal article" date="2015" name="Nature">
        <title>Complex archaea that bridge the gap between prokaryotes and eukaryotes.</title>
        <authorList>
            <person name="Spang A."/>
            <person name="Saw J.H."/>
            <person name="Jorgensen S.L."/>
            <person name="Zaremba-Niedzwiedzka K."/>
            <person name="Martijn J."/>
            <person name="Lind A.E."/>
            <person name="van Eijk R."/>
            <person name="Schleper C."/>
            <person name="Guy L."/>
            <person name="Ettema T.J."/>
        </authorList>
    </citation>
    <scope>NUCLEOTIDE SEQUENCE</scope>
</reference>
<dbReference type="EMBL" id="LAZR01037128">
    <property type="protein sequence ID" value="KKL23024.1"/>
    <property type="molecule type" value="Genomic_DNA"/>
</dbReference>
<dbReference type="PROSITE" id="PS51257">
    <property type="entry name" value="PROKAR_LIPOPROTEIN"/>
    <property type="match status" value="1"/>
</dbReference>
<dbReference type="AlphaFoldDB" id="A0A0F9BME4"/>
<comment type="caution">
    <text evidence="1">The sequence shown here is derived from an EMBL/GenBank/DDBJ whole genome shotgun (WGS) entry which is preliminary data.</text>
</comment>
<proteinExistence type="predicted"/>
<organism evidence="1">
    <name type="scientific">marine sediment metagenome</name>
    <dbReference type="NCBI Taxonomy" id="412755"/>
    <lineage>
        <taxon>unclassified sequences</taxon>
        <taxon>metagenomes</taxon>
        <taxon>ecological metagenomes</taxon>
    </lineage>
</organism>
<evidence type="ECO:0000313" key="1">
    <source>
        <dbReference type="EMBL" id="KKL23024.1"/>
    </source>
</evidence>
<protein>
    <recommendedName>
        <fullName evidence="2">Lipoprotein</fullName>
    </recommendedName>
</protein>
<accession>A0A0F9BME4</accession>
<name>A0A0F9BME4_9ZZZZ</name>